<dbReference type="AlphaFoldDB" id="A0AAD7IE39"/>
<feature type="region of interest" description="Disordered" evidence="1">
    <location>
        <begin position="689"/>
        <end position="714"/>
    </location>
</feature>
<evidence type="ECO:0000313" key="2">
    <source>
        <dbReference type="EMBL" id="KAJ7739705.1"/>
    </source>
</evidence>
<reference evidence="2" key="1">
    <citation type="submission" date="2023-03" db="EMBL/GenBank/DDBJ databases">
        <title>Massive genome expansion in bonnet fungi (Mycena s.s.) driven by repeated elements and novel gene families across ecological guilds.</title>
        <authorList>
            <consortium name="Lawrence Berkeley National Laboratory"/>
            <person name="Harder C.B."/>
            <person name="Miyauchi S."/>
            <person name="Viragh M."/>
            <person name="Kuo A."/>
            <person name="Thoen E."/>
            <person name="Andreopoulos B."/>
            <person name="Lu D."/>
            <person name="Skrede I."/>
            <person name="Drula E."/>
            <person name="Henrissat B."/>
            <person name="Morin E."/>
            <person name="Kohler A."/>
            <person name="Barry K."/>
            <person name="LaButti K."/>
            <person name="Morin E."/>
            <person name="Salamov A."/>
            <person name="Lipzen A."/>
            <person name="Mereny Z."/>
            <person name="Hegedus B."/>
            <person name="Baldrian P."/>
            <person name="Stursova M."/>
            <person name="Weitz H."/>
            <person name="Taylor A."/>
            <person name="Grigoriev I.V."/>
            <person name="Nagy L.G."/>
            <person name="Martin F."/>
            <person name="Kauserud H."/>
        </authorList>
    </citation>
    <scope>NUCLEOTIDE SEQUENCE</scope>
    <source>
        <strain evidence="2">CBHHK188m</strain>
    </source>
</reference>
<sequence>MRRGFLNKTRDGKALASFGRESDAEKIGESNLTIEETVQVKRPGPSGNSSSTSWVDDPCQSESDVHDPPKSNAPPLDKHRPPQWVLDGHPEGETRLIFCEWPRDPNGQVLMYDKEIPGKTVPNGIPHWGATLYDFYQWQRIPSCAALLSTSSGSRLAATMRAVGELTAETELLAADIEADPEQLVLPLEIARDVQSWEDHVWCDRNDNPADVRFIRSEEHAHAVEVPLPDPSPEAHCDITEIAPENYPGPWPLVPFSAPTPPKLETLIPYTLLPHTLIVHDPWKLLSMPHELDADAGTDWADMPDNTYTYKLAPLTTAGLRKLEHQHKVFNSGIDDHDFVVTTVPNQDGTCPPWIEINAPPSPRKKVTTPAAHLYLSPSSKAGDGNHSVVYHAEWELPRSLIVPDIFCQACVAEESAEMHASGELIIADALARAGEEPDACGHILNELSVKPETLVDISCRREKGQKDPEIAPDIRTVAPRVVESAHTYDGPIVQIRSKIAWQTPGRGNNCAHIGRRRLSKGVHHRPPTARVRVCAKLSHQYDEHLEREAKVYQALPSHLSEHWSGYNVIHPSREPVPVGAVVPQFYGYYVPSAGARIQAKGAYLSAVMVLENCGVPLDPAVLSPDEKKECWSLLYRLHHAGWTHESVATRNIMMQPGPMTSPQGWMRGTQATSFRVIDFGRSLYCGTEEERSDTKKQQYKGGAEEKGDASEDVYRELRAEPELHSSRLTEKIRREKVLVDELLAHGMYDNHVF</sequence>
<gene>
    <name evidence="2" type="ORF">DFH07DRAFT_965689</name>
</gene>
<name>A0AAD7IE39_9AGAR</name>
<accession>A0AAD7IE39</accession>
<evidence type="ECO:0000313" key="3">
    <source>
        <dbReference type="Proteomes" id="UP001215280"/>
    </source>
</evidence>
<feature type="region of interest" description="Disordered" evidence="1">
    <location>
        <begin position="1"/>
        <end position="87"/>
    </location>
</feature>
<comment type="caution">
    <text evidence="2">The sequence shown here is derived from an EMBL/GenBank/DDBJ whole genome shotgun (WGS) entry which is preliminary data.</text>
</comment>
<organism evidence="2 3">
    <name type="scientific">Mycena maculata</name>
    <dbReference type="NCBI Taxonomy" id="230809"/>
    <lineage>
        <taxon>Eukaryota</taxon>
        <taxon>Fungi</taxon>
        <taxon>Dikarya</taxon>
        <taxon>Basidiomycota</taxon>
        <taxon>Agaricomycotina</taxon>
        <taxon>Agaricomycetes</taxon>
        <taxon>Agaricomycetidae</taxon>
        <taxon>Agaricales</taxon>
        <taxon>Marasmiineae</taxon>
        <taxon>Mycenaceae</taxon>
        <taxon>Mycena</taxon>
    </lineage>
</organism>
<evidence type="ECO:0008006" key="4">
    <source>
        <dbReference type="Google" id="ProtNLM"/>
    </source>
</evidence>
<evidence type="ECO:0000256" key="1">
    <source>
        <dbReference type="SAM" id="MobiDB-lite"/>
    </source>
</evidence>
<dbReference type="Proteomes" id="UP001215280">
    <property type="component" value="Unassembled WGS sequence"/>
</dbReference>
<dbReference type="EMBL" id="JARJLG010000131">
    <property type="protein sequence ID" value="KAJ7739705.1"/>
    <property type="molecule type" value="Genomic_DNA"/>
</dbReference>
<proteinExistence type="predicted"/>
<keyword evidence="3" id="KW-1185">Reference proteome</keyword>
<protein>
    <recommendedName>
        <fullName evidence="4">Protein kinase domain-containing protein</fullName>
    </recommendedName>
</protein>